<keyword evidence="4" id="KW-0732">Signal</keyword>
<evidence type="ECO:0000256" key="2">
    <source>
        <dbReference type="ARBA" id="ARBA00022737"/>
    </source>
</evidence>
<dbReference type="Gene3D" id="1.10.238.10">
    <property type="entry name" value="EF-hand"/>
    <property type="match status" value="1"/>
</dbReference>
<keyword evidence="3" id="KW-0106">Calcium</keyword>
<dbReference type="EMBL" id="CAJOAZ010022617">
    <property type="protein sequence ID" value="CAF4367314.1"/>
    <property type="molecule type" value="Genomic_DNA"/>
</dbReference>
<evidence type="ECO:0000313" key="6">
    <source>
        <dbReference type="EMBL" id="CAF4367314.1"/>
    </source>
</evidence>
<organism evidence="6 7">
    <name type="scientific">Adineta steineri</name>
    <dbReference type="NCBI Taxonomy" id="433720"/>
    <lineage>
        <taxon>Eukaryota</taxon>
        <taxon>Metazoa</taxon>
        <taxon>Spiralia</taxon>
        <taxon>Gnathifera</taxon>
        <taxon>Rotifera</taxon>
        <taxon>Eurotatoria</taxon>
        <taxon>Bdelloidea</taxon>
        <taxon>Adinetida</taxon>
        <taxon>Adinetidae</taxon>
        <taxon>Adineta</taxon>
    </lineage>
</organism>
<dbReference type="SMART" id="SM00054">
    <property type="entry name" value="EFh"/>
    <property type="match status" value="2"/>
</dbReference>
<proteinExistence type="predicted"/>
<feature type="signal peptide" evidence="4">
    <location>
        <begin position="1"/>
        <end position="21"/>
    </location>
</feature>
<comment type="caution">
    <text evidence="6">The sequence shown here is derived from an EMBL/GenBank/DDBJ whole genome shotgun (WGS) entry which is preliminary data.</text>
</comment>
<dbReference type="PANTHER" id="PTHR23055">
    <property type="entry name" value="CALCIUM BINDING PROTEINS"/>
    <property type="match status" value="1"/>
</dbReference>
<keyword evidence="2" id="KW-0677">Repeat</keyword>
<dbReference type="PROSITE" id="PS50222">
    <property type="entry name" value="EF_HAND_2"/>
    <property type="match status" value="1"/>
</dbReference>
<dbReference type="PROSITE" id="PS00018">
    <property type="entry name" value="EF_HAND_1"/>
    <property type="match status" value="1"/>
</dbReference>
<dbReference type="SUPFAM" id="SSF47473">
    <property type="entry name" value="EF-hand"/>
    <property type="match status" value="1"/>
</dbReference>
<feature type="chain" id="PRO_5032602824" description="EF-hand domain-containing protein" evidence="4">
    <location>
        <begin position="22"/>
        <end position="91"/>
    </location>
</feature>
<reference evidence="6" key="1">
    <citation type="submission" date="2021-02" db="EMBL/GenBank/DDBJ databases">
        <authorList>
            <person name="Nowell W R."/>
        </authorList>
    </citation>
    <scope>NUCLEOTIDE SEQUENCE</scope>
</reference>
<dbReference type="Proteomes" id="UP000663844">
    <property type="component" value="Unassembled WGS sequence"/>
</dbReference>
<feature type="domain" description="EF-hand" evidence="5">
    <location>
        <begin position="50"/>
        <end position="85"/>
    </location>
</feature>
<protein>
    <recommendedName>
        <fullName evidence="5">EF-hand domain-containing protein</fullName>
    </recommendedName>
</protein>
<sequence length="91" mass="10506">MTLRIFSSILSLAFPSILIQGVFEGFDENRDECIDFKEFVCGISAACRGPQFERFKFLFRVFDRDHDGILNYSDVIYMTSCLIEVSQFVSI</sequence>
<dbReference type="InterPro" id="IPR011992">
    <property type="entry name" value="EF-hand-dom_pair"/>
</dbReference>
<evidence type="ECO:0000256" key="3">
    <source>
        <dbReference type="ARBA" id="ARBA00022837"/>
    </source>
</evidence>
<dbReference type="PRINTS" id="PR00450">
    <property type="entry name" value="RECOVERIN"/>
</dbReference>
<dbReference type="PANTHER" id="PTHR23055:SF188">
    <property type="entry name" value="EF-HAND DOMAIN-CONTAINING PROTEIN"/>
    <property type="match status" value="1"/>
</dbReference>
<evidence type="ECO:0000313" key="7">
    <source>
        <dbReference type="Proteomes" id="UP000663844"/>
    </source>
</evidence>
<evidence type="ECO:0000256" key="1">
    <source>
        <dbReference type="ARBA" id="ARBA00022723"/>
    </source>
</evidence>
<dbReference type="InterPro" id="IPR018247">
    <property type="entry name" value="EF_Hand_1_Ca_BS"/>
</dbReference>
<evidence type="ECO:0000259" key="5">
    <source>
        <dbReference type="PROSITE" id="PS50222"/>
    </source>
</evidence>
<dbReference type="GO" id="GO:0005509">
    <property type="term" value="F:calcium ion binding"/>
    <property type="evidence" value="ECO:0007669"/>
    <property type="project" value="InterPro"/>
</dbReference>
<accession>A0A820M2D0</accession>
<dbReference type="AlphaFoldDB" id="A0A820M2D0"/>
<gene>
    <name evidence="6" type="ORF">OXD698_LOCUS49645</name>
</gene>
<feature type="non-terminal residue" evidence="6">
    <location>
        <position position="1"/>
    </location>
</feature>
<evidence type="ECO:0000256" key="4">
    <source>
        <dbReference type="SAM" id="SignalP"/>
    </source>
</evidence>
<keyword evidence="1" id="KW-0479">Metal-binding</keyword>
<dbReference type="InterPro" id="IPR002048">
    <property type="entry name" value="EF_hand_dom"/>
</dbReference>
<dbReference type="InterPro" id="IPR028846">
    <property type="entry name" value="Recoverin"/>
</dbReference>
<name>A0A820M2D0_9BILA</name>